<evidence type="ECO:0000256" key="1">
    <source>
        <dbReference type="ARBA" id="ARBA00022691"/>
    </source>
</evidence>
<dbReference type="InterPro" id="IPR013785">
    <property type="entry name" value="Aldolase_TIM"/>
</dbReference>
<dbReference type="InterPro" id="IPR023867">
    <property type="entry name" value="Sulphatase_maturase_rSAM"/>
</dbReference>
<dbReference type="Pfam" id="PF04055">
    <property type="entry name" value="Radical_SAM"/>
    <property type="match status" value="1"/>
</dbReference>
<dbReference type="GO" id="GO:0051536">
    <property type="term" value="F:iron-sulfur cluster binding"/>
    <property type="evidence" value="ECO:0007669"/>
    <property type="project" value="UniProtKB-KW"/>
</dbReference>
<keyword evidence="4" id="KW-0411">Iron-sulfur</keyword>
<dbReference type="InterPro" id="IPR007197">
    <property type="entry name" value="rSAM"/>
</dbReference>
<dbReference type="SFLD" id="SFLDG01067">
    <property type="entry name" value="SPASM/twitch_domain_containing"/>
    <property type="match status" value="1"/>
</dbReference>
<dbReference type="NCBIfam" id="TIGR04269">
    <property type="entry name" value="SAM_SPASM_FxsB"/>
    <property type="match status" value="1"/>
</dbReference>
<sequence>MPPSTLFRQFVLKVHGRCDLACDHCYVFEHADQGWRRRPAEMAVATMERVAERVADHARAHGLTRVSLVLHGGEPLLAGPRHLAALIAAMRGPLRGVCDVDLRVHSNGVLLDKRFCDLFREEGVKIGISLDGDRTANDRHRLYRDGRSSYDKVVRAIDLLRADYPDLYSGLLCTIDIANDPIAVYEALVAHEPPAIDFLWPHHTWDRPPPRTSPTAYADWLKAIADRWLDDGRPVPVRIFDSIISASQGGPSFTESLGLEGSDVLVVETDGGYEQADSLKTAFDGAPDTGMDVFRNSVDDVARNAGIEARQGGLAALCETCRECPVVATCGGGLFAHRYRGDGSGFTNPSVYCADLLPLIGHVHDRIARHPHVLPPAVVRAVATGHGDRASIARLGAAQAIGRRAVIAAVGAATGSSDGGGRGEDGPSQGWDAVKRIGAASPDAYDWALSHPYVRAWAVERLRALDRPGTPDEDGDDGLLATVACLAAARAVENVTLTVPVRDGAVYFPGVGRYPVPGRGETTVRVEAGSLTVDGAGPVEPVRHLTAGCFTVALDDLDPFRDCHDHPAAPRLDADRFARWQSFFQEAWTLLEKEYAEYAPAIAEALTTIVPLDPPASGASVSSAARDAYGSVGIALPESPAMLCLLILHEFQHVKLGAVLDFADLYDKSDDRLYHAPWRRDPRPLEGLLQGTYAHVAVADFWLRRTRSSDPAVAAEAARHFGDWYPKTVTAARTLQESGALTGLGEQFVATMRRTLESWDLPAAR</sequence>
<dbReference type="Proteomes" id="UP000309174">
    <property type="component" value="Unassembled WGS sequence"/>
</dbReference>
<evidence type="ECO:0000256" key="2">
    <source>
        <dbReference type="ARBA" id="ARBA00022723"/>
    </source>
</evidence>
<dbReference type="RefSeq" id="WP_138644689.1">
    <property type="nucleotide sequence ID" value="NZ_VCKW01000035.1"/>
</dbReference>
<evidence type="ECO:0000313" key="6">
    <source>
        <dbReference type="EMBL" id="TMR03819.1"/>
    </source>
</evidence>
<gene>
    <name evidence="6" type="ORF">ETD83_09455</name>
</gene>
<reference evidence="6 7" key="1">
    <citation type="submission" date="2019-05" db="EMBL/GenBank/DDBJ databases">
        <title>Draft genome sequence of Actinomadura sp. 14C53.</title>
        <authorList>
            <person name="Saricaoglu S."/>
            <person name="Isik K."/>
        </authorList>
    </citation>
    <scope>NUCLEOTIDE SEQUENCE [LARGE SCALE GENOMIC DNA]</scope>
    <source>
        <strain evidence="6 7">14C53</strain>
    </source>
</reference>
<proteinExistence type="predicted"/>
<organism evidence="6 7">
    <name type="scientific">Actinomadura soli</name>
    <dbReference type="NCBI Taxonomy" id="2508997"/>
    <lineage>
        <taxon>Bacteria</taxon>
        <taxon>Bacillati</taxon>
        <taxon>Actinomycetota</taxon>
        <taxon>Actinomycetes</taxon>
        <taxon>Streptosporangiales</taxon>
        <taxon>Thermomonosporaceae</taxon>
        <taxon>Actinomadura</taxon>
    </lineage>
</organism>
<evidence type="ECO:0000256" key="4">
    <source>
        <dbReference type="ARBA" id="ARBA00023014"/>
    </source>
</evidence>
<dbReference type="GO" id="GO:0046872">
    <property type="term" value="F:metal ion binding"/>
    <property type="evidence" value="ECO:0007669"/>
    <property type="project" value="UniProtKB-KW"/>
</dbReference>
<dbReference type="PROSITE" id="PS51918">
    <property type="entry name" value="RADICAL_SAM"/>
    <property type="match status" value="1"/>
</dbReference>
<dbReference type="Gene3D" id="3.20.20.70">
    <property type="entry name" value="Aldolase class I"/>
    <property type="match status" value="1"/>
</dbReference>
<dbReference type="SFLD" id="SFLDG01072">
    <property type="entry name" value="dehydrogenase_like"/>
    <property type="match status" value="1"/>
</dbReference>
<dbReference type="GO" id="GO:0016491">
    <property type="term" value="F:oxidoreductase activity"/>
    <property type="evidence" value="ECO:0007669"/>
    <property type="project" value="InterPro"/>
</dbReference>
<dbReference type="AlphaFoldDB" id="A0A5C4JFN7"/>
<evidence type="ECO:0000313" key="7">
    <source>
        <dbReference type="Proteomes" id="UP000309174"/>
    </source>
</evidence>
<dbReference type="PANTHER" id="PTHR43273">
    <property type="entry name" value="ANAEROBIC SULFATASE-MATURATING ENZYME HOMOLOG ASLB-RELATED"/>
    <property type="match status" value="1"/>
</dbReference>
<dbReference type="OrthoDB" id="9782387at2"/>
<protein>
    <submittedName>
        <fullName evidence="6">FxsB family radical SAM/SPASM domain protein</fullName>
    </submittedName>
</protein>
<dbReference type="InterPro" id="IPR026337">
    <property type="entry name" value="AKG_HExxH"/>
</dbReference>
<dbReference type="PANTHER" id="PTHR43273:SF8">
    <property type="entry name" value="RADICAL SAM DOMAIN PROTEIN"/>
    <property type="match status" value="1"/>
</dbReference>
<dbReference type="InterPro" id="IPR058240">
    <property type="entry name" value="rSAM_sf"/>
</dbReference>
<keyword evidence="3" id="KW-0408">Iron</keyword>
<keyword evidence="1" id="KW-0949">S-adenosyl-L-methionine</keyword>
<evidence type="ECO:0000256" key="3">
    <source>
        <dbReference type="ARBA" id="ARBA00023004"/>
    </source>
</evidence>
<feature type="domain" description="Radical SAM core" evidence="5">
    <location>
        <begin position="4"/>
        <end position="230"/>
    </location>
</feature>
<dbReference type="SFLD" id="SFLDG01386">
    <property type="entry name" value="main_SPASM_domain-containing"/>
    <property type="match status" value="1"/>
</dbReference>
<dbReference type="NCBIfam" id="TIGR04267">
    <property type="entry name" value="mod_HExxH"/>
    <property type="match status" value="1"/>
</dbReference>
<dbReference type="CDD" id="cd01335">
    <property type="entry name" value="Radical_SAM"/>
    <property type="match status" value="1"/>
</dbReference>
<dbReference type="SFLD" id="SFLDS00029">
    <property type="entry name" value="Radical_SAM"/>
    <property type="match status" value="1"/>
</dbReference>
<dbReference type="SUPFAM" id="SSF102114">
    <property type="entry name" value="Radical SAM enzymes"/>
    <property type="match status" value="1"/>
</dbReference>
<keyword evidence="2" id="KW-0479">Metal-binding</keyword>
<accession>A0A5C4JFN7</accession>
<dbReference type="EMBL" id="VCKW01000035">
    <property type="protein sequence ID" value="TMR03819.1"/>
    <property type="molecule type" value="Genomic_DNA"/>
</dbReference>
<dbReference type="InterPro" id="IPR026335">
    <property type="entry name" value="rSAM_SPASM_FxsB"/>
</dbReference>
<evidence type="ECO:0000259" key="5">
    <source>
        <dbReference type="PROSITE" id="PS51918"/>
    </source>
</evidence>
<name>A0A5C4JFN7_9ACTN</name>
<comment type="caution">
    <text evidence="6">The sequence shown here is derived from an EMBL/GenBank/DDBJ whole genome shotgun (WGS) entry which is preliminary data.</text>
</comment>
<keyword evidence="7" id="KW-1185">Reference proteome</keyword>